<dbReference type="AlphaFoldDB" id="A0A7X2TDB0"/>
<dbReference type="GO" id="GO:0043565">
    <property type="term" value="F:sequence-specific DNA binding"/>
    <property type="evidence" value="ECO:0007669"/>
    <property type="project" value="InterPro"/>
</dbReference>
<feature type="domain" description="HTH araC/xylS-type" evidence="4">
    <location>
        <begin position="295"/>
        <end position="392"/>
    </location>
</feature>
<evidence type="ECO:0000313" key="6">
    <source>
        <dbReference type="Proteomes" id="UP000429958"/>
    </source>
</evidence>
<gene>
    <name evidence="5" type="ORF">FYJ39_14505</name>
</gene>
<dbReference type="Pfam" id="PF12833">
    <property type="entry name" value="HTH_18"/>
    <property type="match status" value="1"/>
</dbReference>
<dbReference type="SMART" id="SM00342">
    <property type="entry name" value="HTH_ARAC"/>
    <property type="match status" value="1"/>
</dbReference>
<accession>A0A7X2TDB0</accession>
<evidence type="ECO:0000256" key="3">
    <source>
        <dbReference type="ARBA" id="ARBA00023163"/>
    </source>
</evidence>
<dbReference type="EMBL" id="VUMD01000013">
    <property type="protein sequence ID" value="MSS37747.1"/>
    <property type="molecule type" value="Genomic_DNA"/>
</dbReference>
<comment type="caution">
    <text evidence="5">The sequence shown here is derived from an EMBL/GenBank/DDBJ whole genome shotgun (WGS) entry which is preliminary data.</text>
</comment>
<sequence>MINSHLKKKLIKSVHILTHLPVYVFNEQFQLENLYVSDRVYVLPYDFKAYCGGLNQPLPFVFSGALEEVFISYSYPGTILIIGPFTTLHLTEDLIKERIHSYTARSAIWPNLFSYLKHLPFFSLGDVRDFLIHLNYLFTGKADCPYSEDLHLQVEQNKILFDEKKLEDCDWRVFQPEYYTYRYEEQLLALVREGNTQKLQKSLALLSNSIIPASTKKPLRSEKNYTIVVLEKLAALAIQSGHDIITIYQLRDYYIQLLEEKSQLIDVLYVRDCAIIHFTQLFHDNVNKNYSPVTQSIIQYIGLNLYTSLNLKEISKKFFISETALCSRFKKETGFSVIAYIHYRKINESKLLLKAGLPPTEVAANLHYYDYSHFSRTFKKFTGISPKEFQLKRESLPPPSFLDTYCPKKLE</sequence>
<evidence type="ECO:0000259" key="4">
    <source>
        <dbReference type="PROSITE" id="PS01124"/>
    </source>
</evidence>
<dbReference type="PANTHER" id="PTHR43280">
    <property type="entry name" value="ARAC-FAMILY TRANSCRIPTIONAL REGULATOR"/>
    <property type="match status" value="1"/>
</dbReference>
<protein>
    <submittedName>
        <fullName evidence="5">YSIRK-targeted surface antigen transcriptional regulator</fullName>
    </submittedName>
</protein>
<dbReference type="InterPro" id="IPR024022">
    <property type="entry name" value="Tscrpt_reg_HTH_surface_antigen"/>
</dbReference>
<keyword evidence="3" id="KW-0804">Transcription</keyword>
<evidence type="ECO:0000313" key="5">
    <source>
        <dbReference type="EMBL" id="MSS37747.1"/>
    </source>
</evidence>
<dbReference type="SUPFAM" id="SSF46689">
    <property type="entry name" value="Homeodomain-like"/>
    <property type="match status" value="1"/>
</dbReference>
<reference evidence="5 6" key="1">
    <citation type="submission" date="2019-08" db="EMBL/GenBank/DDBJ databases">
        <title>In-depth cultivation of the pig gut microbiome towards novel bacterial diversity and tailored functional studies.</title>
        <authorList>
            <person name="Wylensek D."/>
            <person name="Hitch T.C.A."/>
            <person name="Clavel T."/>
        </authorList>
    </citation>
    <scope>NUCLEOTIDE SEQUENCE [LARGE SCALE GENOMIC DNA]</scope>
    <source>
        <strain evidence="5 6">WCA-389-WT-23D1</strain>
    </source>
</reference>
<keyword evidence="1" id="KW-0805">Transcription regulation</keyword>
<evidence type="ECO:0000256" key="1">
    <source>
        <dbReference type="ARBA" id="ARBA00023015"/>
    </source>
</evidence>
<dbReference type="RefSeq" id="WP_154473190.1">
    <property type="nucleotide sequence ID" value="NZ_VUMD01000013.1"/>
</dbReference>
<dbReference type="Gene3D" id="1.10.10.60">
    <property type="entry name" value="Homeodomain-like"/>
    <property type="match status" value="2"/>
</dbReference>
<dbReference type="Proteomes" id="UP000429958">
    <property type="component" value="Unassembled WGS sequence"/>
</dbReference>
<dbReference type="InterPro" id="IPR018060">
    <property type="entry name" value="HTH_AraC"/>
</dbReference>
<dbReference type="GO" id="GO:0003700">
    <property type="term" value="F:DNA-binding transcription factor activity"/>
    <property type="evidence" value="ECO:0007669"/>
    <property type="project" value="InterPro"/>
</dbReference>
<dbReference type="PROSITE" id="PS01124">
    <property type="entry name" value="HTH_ARAC_FAMILY_2"/>
    <property type="match status" value="1"/>
</dbReference>
<dbReference type="NCBIfam" id="TIGR04094">
    <property type="entry name" value="adjacent_YSIRK"/>
    <property type="match status" value="1"/>
</dbReference>
<keyword evidence="6" id="KW-1185">Reference proteome</keyword>
<dbReference type="InterPro" id="IPR009057">
    <property type="entry name" value="Homeodomain-like_sf"/>
</dbReference>
<dbReference type="PANTHER" id="PTHR43280:SF28">
    <property type="entry name" value="HTH-TYPE TRANSCRIPTIONAL ACTIVATOR RHAS"/>
    <property type="match status" value="1"/>
</dbReference>
<evidence type="ECO:0000256" key="2">
    <source>
        <dbReference type="ARBA" id="ARBA00023125"/>
    </source>
</evidence>
<organism evidence="5 6">
    <name type="scientific">Clostridium porci</name>
    <dbReference type="NCBI Taxonomy" id="2605778"/>
    <lineage>
        <taxon>Bacteria</taxon>
        <taxon>Bacillati</taxon>
        <taxon>Bacillota</taxon>
        <taxon>Clostridia</taxon>
        <taxon>Eubacteriales</taxon>
        <taxon>Clostridiaceae</taxon>
        <taxon>Clostridium</taxon>
    </lineage>
</organism>
<name>A0A7X2TDB0_9CLOT</name>
<keyword evidence="2" id="KW-0238">DNA-binding</keyword>
<proteinExistence type="predicted"/>